<dbReference type="InterPro" id="IPR056119">
    <property type="entry name" value="DUF7702"/>
</dbReference>
<feature type="transmembrane region" description="Helical" evidence="2">
    <location>
        <begin position="179"/>
        <end position="200"/>
    </location>
</feature>
<dbReference type="EMBL" id="JAFEKC020000024">
    <property type="protein sequence ID" value="KAK0507213.1"/>
    <property type="molecule type" value="Genomic_DNA"/>
</dbReference>
<protein>
    <recommendedName>
        <fullName evidence="3">DUF7702 domain-containing protein</fullName>
    </recommendedName>
</protein>
<feature type="transmembrane region" description="Helical" evidence="2">
    <location>
        <begin position="140"/>
        <end position="159"/>
    </location>
</feature>
<proteinExistence type="predicted"/>
<feature type="transmembrane region" description="Helical" evidence="2">
    <location>
        <begin position="12"/>
        <end position="31"/>
    </location>
</feature>
<comment type="caution">
    <text evidence="4">The sequence shown here is derived from an EMBL/GenBank/DDBJ whole genome shotgun (WGS) entry which is preliminary data.</text>
</comment>
<reference evidence="4" key="1">
    <citation type="submission" date="2023-03" db="EMBL/GenBank/DDBJ databases">
        <title>Complete genome of Cladonia borealis.</title>
        <authorList>
            <person name="Park H."/>
        </authorList>
    </citation>
    <scope>NUCLEOTIDE SEQUENCE</scope>
    <source>
        <strain evidence="4">ANT050790</strain>
    </source>
</reference>
<keyword evidence="2" id="KW-0812">Transmembrane</keyword>
<sequence length="302" mass="32626">MTPFESLSIAEIAIYPPILLALTFVLLRHGISKQSGFIYLATFCIIRIVGAGFGIAAAIHPENITDQIWSGILGSIGIFSILGATGGLLKRIIDETSTRVPRPLGEKSQIEGVLRYIPIVGLIARIFSRRATAVSRRSSIIQLIQIPGTVALILCIIGGTDLTSSNISDQKDGKTLLKAGIIIFLVIYLCLVALALNSATEFNRIPAGEKRILVVVLAALPLLAVRFVWTLLAYFSDFKDFQIYGGSVIVRAFMATLEEMLIVTAYTVVGLMISKYTGNQDPEAQPSLQGAKMEELGSDVRG</sequence>
<gene>
    <name evidence="4" type="ORF">JMJ35_010251</name>
</gene>
<dbReference type="PANTHER" id="PTHR42109">
    <property type="entry name" value="UNPLACED GENOMIC SCAFFOLD UM_SCAF_CONTIG_1.265, WHOLE GENOME SHOTGUN SEQUENCE"/>
    <property type="match status" value="1"/>
</dbReference>
<feature type="transmembrane region" description="Helical" evidence="2">
    <location>
        <begin position="71"/>
        <end position="93"/>
    </location>
</feature>
<evidence type="ECO:0000259" key="3">
    <source>
        <dbReference type="Pfam" id="PF24800"/>
    </source>
</evidence>
<feature type="domain" description="DUF7702" evidence="3">
    <location>
        <begin position="119"/>
        <end position="275"/>
    </location>
</feature>
<evidence type="ECO:0000256" key="1">
    <source>
        <dbReference type="SAM" id="MobiDB-lite"/>
    </source>
</evidence>
<feature type="compositionally biased region" description="Basic and acidic residues" evidence="1">
    <location>
        <begin position="292"/>
        <end position="302"/>
    </location>
</feature>
<keyword evidence="5" id="KW-1185">Reference proteome</keyword>
<name>A0AA39QQD9_9LECA</name>
<dbReference type="Proteomes" id="UP001166286">
    <property type="component" value="Unassembled WGS sequence"/>
</dbReference>
<dbReference type="Pfam" id="PF24800">
    <property type="entry name" value="DUF7702"/>
    <property type="match status" value="1"/>
</dbReference>
<dbReference type="PANTHER" id="PTHR42109:SF2">
    <property type="entry name" value="INTEGRAL MEMBRANE PROTEIN"/>
    <property type="match status" value="1"/>
</dbReference>
<feature type="transmembrane region" description="Helical" evidence="2">
    <location>
        <begin position="248"/>
        <end position="273"/>
    </location>
</feature>
<evidence type="ECO:0000313" key="5">
    <source>
        <dbReference type="Proteomes" id="UP001166286"/>
    </source>
</evidence>
<feature type="region of interest" description="Disordered" evidence="1">
    <location>
        <begin position="283"/>
        <end position="302"/>
    </location>
</feature>
<organism evidence="4 5">
    <name type="scientific">Cladonia borealis</name>
    <dbReference type="NCBI Taxonomy" id="184061"/>
    <lineage>
        <taxon>Eukaryota</taxon>
        <taxon>Fungi</taxon>
        <taxon>Dikarya</taxon>
        <taxon>Ascomycota</taxon>
        <taxon>Pezizomycotina</taxon>
        <taxon>Lecanoromycetes</taxon>
        <taxon>OSLEUM clade</taxon>
        <taxon>Lecanoromycetidae</taxon>
        <taxon>Lecanorales</taxon>
        <taxon>Lecanorineae</taxon>
        <taxon>Cladoniaceae</taxon>
        <taxon>Cladonia</taxon>
    </lineage>
</organism>
<feature type="transmembrane region" description="Helical" evidence="2">
    <location>
        <begin position="212"/>
        <end position="236"/>
    </location>
</feature>
<dbReference type="AlphaFoldDB" id="A0AA39QQD9"/>
<feature type="transmembrane region" description="Helical" evidence="2">
    <location>
        <begin position="37"/>
        <end position="59"/>
    </location>
</feature>
<keyword evidence="2" id="KW-1133">Transmembrane helix</keyword>
<evidence type="ECO:0000313" key="4">
    <source>
        <dbReference type="EMBL" id="KAK0507213.1"/>
    </source>
</evidence>
<accession>A0AA39QQD9</accession>
<keyword evidence="2" id="KW-0472">Membrane</keyword>
<evidence type="ECO:0000256" key="2">
    <source>
        <dbReference type="SAM" id="Phobius"/>
    </source>
</evidence>